<reference evidence="2" key="2">
    <citation type="submission" date="2014-03" db="EMBL/GenBank/DDBJ databases">
        <title>Candidatus Competibacter-lineage genomes retrieved from metagenomes reveal functional metabolic diversity.</title>
        <authorList>
            <person name="McIlroy S.J."/>
            <person name="Albertsen M."/>
            <person name="Andresen E.K."/>
            <person name="Saunders A.M."/>
            <person name="Kristiansen R."/>
            <person name="Stokholm-Bjerregaard M."/>
            <person name="Nielsen K.L."/>
            <person name="Nielsen P.H."/>
        </authorList>
    </citation>
    <scope>NUCLEOTIDE SEQUENCE</scope>
    <source>
        <strain evidence="2">Run_A_D11</strain>
    </source>
</reference>
<feature type="region of interest" description="Disordered" evidence="1">
    <location>
        <begin position="61"/>
        <end position="85"/>
    </location>
</feature>
<protein>
    <submittedName>
        <fullName evidence="2">Uncharacterized protein</fullName>
    </submittedName>
</protein>
<comment type="caution">
    <text evidence="2">The sequence shown here is derived from an EMBL/GenBank/DDBJ whole genome shotgun (WGS) entry which is preliminary data.</text>
</comment>
<accession>W6M9C1</accession>
<gene>
    <name evidence="2" type="ORF">BN873_p10030</name>
</gene>
<sequence>MPDGGPAATGRSLTRSRVSAARGVCVVAAQGQEIVVVSHPENFPMTFTTEPIHDITARALEEGQIPSPTRASPSGRSRCAPRSSG</sequence>
<organism evidence="2 3">
    <name type="scientific">Candidatus Competibacter denitrificans Run_A_D11</name>
    <dbReference type="NCBI Taxonomy" id="1400863"/>
    <lineage>
        <taxon>Bacteria</taxon>
        <taxon>Pseudomonadati</taxon>
        <taxon>Pseudomonadota</taxon>
        <taxon>Gammaproteobacteria</taxon>
        <taxon>Candidatus Competibacteraceae</taxon>
        <taxon>Candidatus Competibacter</taxon>
    </lineage>
</organism>
<dbReference type="Proteomes" id="UP000035760">
    <property type="component" value="Unassembled WGS sequence"/>
</dbReference>
<keyword evidence="3" id="KW-1185">Reference proteome</keyword>
<proteinExistence type="predicted"/>
<dbReference type="AlphaFoldDB" id="W6M9C1"/>
<dbReference type="EMBL" id="CBTJ020000113">
    <property type="protein sequence ID" value="CDI04586.1"/>
    <property type="molecule type" value="Genomic_DNA"/>
</dbReference>
<evidence type="ECO:0000313" key="2">
    <source>
        <dbReference type="EMBL" id="CDI04586.1"/>
    </source>
</evidence>
<name>W6M9C1_9GAMM</name>
<evidence type="ECO:0000256" key="1">
    <source>
        <dbReference type="SAM" id="MobiDB-lite"/>
    </source>
</evidence>
<feature type="compositionally biased region" description="Polar residues" evidence="1">
    <location>
        <begin position="66"/>
        <end position="75"/>
    </location>
</feature>
<evidence type="ECO:0000313" key="3">
    <source>
        <dbReference type="Proteomes" id="UP000035760"/>
    </source>
</evidence>
<reference evidence="2" key="1">
    <citation type="submission" date="2013-07" db="EMBL/GenBank/DDBJ databases">
        <authorList>
            <person name="McIlroy S."/>
        </authorList>
    </citation>
    <scope>NUCLEOTIDE SEQUENCE [LARGE SCALE GENOMIC DNA]</scope>
    <source>
        <strain evidence="2">Run_A_D11</strain>
    </source>
</reference>